<gene>
    <name evidence="1" type="ORF">PIB30_077166</name>
</gene>
<comment type="caution">
    <text evidence="1">The sequence shown here is derived from an EMBL/GenBank/DDBJ whole genome shotgun (WGS) entry which is preliminary data.</text>
</comment>
<evidence type="ECO:0000313" key="2">
    <source>
        <dbReference type="Proteomes" id="UP001341840"/>
    </source>
</evidence>
<name>A0ABU6XT07_9FABA</name>
<dbReference type="Proteomes" id="UP001341840">
    <property type="component" value="Unassembled WGS sequence"/>
</dbReference>
<accession>A0ABU6XT07</accession>
<proteinExistence type="predicted"/>
<dbReference type="EMBL" id="JASCZI010212479">
    <property type="protein sequence ID" value="MED6199568.1"/>
    <property type="molecule type" value="Genomic_DNA"/>
</dbReference>
<protein>
    <submittedName>
        <fullName evidence="1">Uncharacterized protein</fullName>
    </submittedName>
</protein>
<sequence>MKNSELFKLLASASTKDSTLLDDSMNDNDDKFLSEQLKEPQRSNKNIEKKLDFVDLKSSLEKDFDDNDEPKIPTDAVIDEEETNFMLRASDGDEIPKKLSNDVFMTPEKGKYKLEGPKSWKELVYSYKVDKVKEVNMAPMKAKKGLRKAKEDIRKQKVHKRKLRSMKQGTVRSHGPIVRPHVSLGAFWDAFCLYPRDCTVSPYNTLANSTSGSC</sequence>
<organism evidence="1 2">
    <name type="scientific">Stylosanthes scabra</name>
    <dbReference type="NCBI Taxonomy" id="79078"/>
    <lineage>
        <taxon>Eukaryota</taxon>
        <taxon>Viridiplantae</taxon>
        <taxon>Streptophyta</taxon>
        <taxon>Embryophyta</taxon>
        <taxon>Tracheophyta</taxon>
        <taxon>Spermatophyta</taxon>
        <taxon>Magnoliopsida</taxon>
        <taxon>eudicotyledons</taxon>
        <taxon>Gunneridae</taxon>
        <taxon>Pentapetalae</taxon>
        <taxon>rosids</taxon>
        <taxon>fabids</taxon>
        <taxon>Fabales</taxon>
        <taxon>Fabaceae</taxon>
        <taxon>Papilionoideae</taxon>
        <taxon>50 kb inversion clade</taxon>
        <taxon>dalbergioids sensu lato</taxon>
        <taxon>Dalbergieae</taxon>
        <taxon>Pterocarpus clade</taxon>
        <taxon>Stylosanthes</taxon>
    </lineage>
</organism>
<reference evidence="1 2" key="1">
    <citation type="journal article" date="2023" name="Plants (Basel)">
        <title>Bridging the Gap: Combining Genomics and Transcriptomics Approaches to Understand Stylosanthes scabra, an Orphan Legume from the Brazilian Caatinga.</title>
        <authorList>
            <person name="Ferreira-Neto J.R.C."/>
            <person name="da Silva M.D."/>
            <person name="Binneck E."/>
            <person name="de Melo N.F."/>
            <person name="da Silva R.H."/>
            <person name="de Melo A.L.T.M."/>
            <person name="Pandolfi V."/>
            <person name="Bustamante F.O."/>
            <person name="Brasileiro-Vidal A.C."/>
            <person name="Benko-Iseppon A.M."/>
        </authorList>
    </citation>
    <scope>NUCLEOTIDE SEQUENCE [LARGE SCALE GENOMIC DNA]</scope>
    <source>
        <tissue evidence="1">Leaves</tissue>
    </source>
</reference>
<evidence type="ECO:0000313" key="1">
    <source>
        <dbReference type="EMBL" id="MED6199568.1"/>
    </source>
</evidence>
<keyword evidence="2" id="KW-1185">Reference proteome</keyword>